<comment type="caution">
    <text evidence="4">The sequence shown here is derived from an EMBL/GenBank/DDBJ whole genome shotgun (WGS) entry which is preliminary data.</text>
</comment>
<evidence type="ECO:0000256" key="3">
    <source>
        <dbReference type="SAM" id="SignalP"/>
    </source>
</evidence>
<name>A0ABU4GQ48_9CLOT</name>
<dbReference type="EMBL" id="JAWONS010000280">
    <property type="protein sequence ID" value="MDW2799750.1"/>
    <property type="molecule type" value="Genomic_DNA"/>
</dbReference>
<evidence type="ECO:0000256" key="1">
    <source>
        <dbReference type="ARBA" id="ARBA00022737"/>
    </source>
</evidence>
<feature type="repeat" description="Cell wall-binding" evidence="2">
    <location>
        <begin position="65"/>
        <end position="85"/>
    </location>
</feature>
<evidence type="ECO:0000256" key="2">
    <source>
        <dbReference type="PROSITE-ProRule" id="PRU00591"/>
    </source>
</evidence>
<feature type="signal peptide" evidence="3">
    <location>
        <begin position="1"/>
        <end position="25"/>
    </location>
</feature>
<reference evidence="4 5" key="1">
    <citation type="submission" date="2023-10" db="EMBL/GenBank/DDBJ databases">
        <title>A novel Glycoside Hydrolase 43-Like Enzyme from Clostrdium boliviensis is an Endo-xylanase, and a Candidate for Xylooligosaccharides Production from Different Xylan Substrates.</title>
        <authorList>
            <person name="Alvarez M.T."/>
            <person name="Rocabado-Villegas L.R."/>
            <person name="Salas-Veizaga D.M."/>
            <person name="Linares-Pasten J.A."/>
            <person name="Gudmundsdottir E.E."/>
            <person name="Hreggvidsson G.O."/>
            <person name="Adlercreutz P."/>
            <person name="Nordberg Karlsson E."/>
        </authorList>
    </citation>
    <scope>NUCLEOTIDE SEQUENCE [LARGE SCALE GENOMIC DNA]</scope>
    <source>
        <strain evidence="4 5">E-1</strain>
    </source>
</reference>
<sequence>MKKKRLMVAALAVALTIGSTMSSYAAWVESGAEWRYQNDDGSWKASTWFEEAGKKYHFDMNGNAQKGWFKETDGKWYFFGYNGVMQTGLIKVDDKVYFMNDDGSLFIGTKKIGKADYNFTEYGTTNGQPQVVPSQTWAGNGNQTNVVKGGGGYSSFSGSNEPTVKDEVKNKVDEIISGVKDSVSETVTVAVTGNSIKFNTTAESAKVAVKDSGLVSEAENAIKKLFNSNEDVQEVTVAGKTYNRDTVDNIDLNAAIVRLGFEDKSVEDLIKMVKKDYSKSVEIVTSDGTLNYTFQ</sequence>
<protein>
    <submittedName>
        <fullName evidence="4">Cell wall-binding protein</fullName>
    </submittedName>
</protein>
<gene>
    <name evidence="4" type="ORF">RZO55_19430</name>
</gene>
<proteinExistence type="predicted"/>
<keyword evidence="3" id="KW-0732">Signal</keyword>
<organism evidence="4 5">
    <name type="scientific">Clostridium boliviensis</name>
    <dbReference type="NCBI Taxonomy" id="318465"/>
    <lineage>
        <taxon>Bacteria</taxon>
        <taxon>Bacillati</taxon>
        <taxon>Bacillota</taxon>
        <taxon>Clostridia</taxon>
        <taxon>Eubacteriales</taxon>
        <taxon>Clostridiaceae</taxon>
        <taxon>Clostridium</taxon>
    </lineage>
</organism>
<feature type="chain" id="PRO_5046354199" evidence="3">
    <location>
        <begin position="26"/>
        <end position="295"/>
    </location>
</feature>
<dbReference type="Gene3D" id="2.10.270.10">
    <property type="entry name" value="Cholin Binding"/>
    <property type="match status" value="1"/>
</dbReference>
<keyword evidence="1" id="KW-0677">Repeat</keyword>
<accession>A0ABU4GQ48</accession>
<dbReference type="PROSITE" id="PS51170">
    <property type="entry name" value="CW"/>
    <property type="match status" value="1"/>
</dbReference>
<dbReference type="RefSeq" id="WP_318065935.1">
    <property type="nucleotide sequence ID" value="NZ_JAWONS010000280.1"/>
</dbReference>
<dbReference type="SUPFAM" id="SSF69360">
    <property type="entry name" value="Cell wall binding repeat"/>
    <property type="match status" value="1"/>
</dbReference>
<dbReference type="Proteomes" id="UP001276854">
    <property type="component" value="Unassembled WGS sequence"/>
</dbReference>
<keyword evidence="5" id="KW-1185">Reference proteome</keyword>
<dbReference type="Pfam" id="PF01473">
    <property type="entry name" value="Choline_bind_1"/>
    <property type="match status" value="2"/>
</dbReference>
<dbReference type="InterPro" id="IPR018337">
    <property type="entry name" value="Cell_wall/Cho-bd_repeat"/>
</dbReference>
<evidence type="ECO:0000313" key="5">
    <source>
        <dbReference type="Proteomes" id="UP001276854"/>
    </source>
</evidence>
<evidence type="ECO:0000313" key="4">
    <source>
        <dbReference type="EMBL" id="MDW2799750.1"/>
    </source>
</evidence>